<accession>A0A8J8SWD6</accession>
<comment type="caution">
    <text evidence="2">The sequence shown here is derived from an EMBL/GenBank/DDBJ whole genome shotgun (WGS) entry which is preliminary data.</text>
</comment>
<gene>
    <name evidence="2" type="ORF">FGO68_gene8309</name>
</gene>
<evidence type="ECO:0000313" key="3">
    <source>
        <dbReference type="Proteomes" id="UP000785679"/>
    </source>
</evidence>
<sequence length="79" mass="8945">MRVLSFSLLLSTSSNSLLSGCVGLICVDDLSVLLLLDINQMEEGDEYEEQHSDGVAQEHYFPLHCLLLMLYIKLYNYST</sequence>
<feature type="signal peptide" evidence="1">
    <location>
        <begin position="1"/>
        <end position="19"/>
    </location>
</feature>
<keyword evidence="3" id="KW-1185">Reference proteome</keyword>
<evidence type="ECO:0000313" key="2">
    <source>
        <dbReference type="EMBL" id="TNV72813.1"/>
    </source>
</evidence>
<feature type="chain" id="PRO_5035235800" description="Secreted protein" evidence="1">
    <location>
        <begin position="20"/>
        <end position="79"/>
    </location>
</feature>
<dbReference type="PROSITE" id="PS51257">
    <property type="entry name" value="PROKAR_LIPOPROTEIN"/>
    <property type="match status" value="1"/>
</dbReference>
<reference evidence="2" key="1">
    <citation type="submission" date="2019-06" db="EMBL/GenBank/DDBJ databases">
        <authorList>
            <person name="Zheng W."/>
        </authorList>
    </citation>
    <scope>NUCLEOTIDE SEQUENCE</scope>
    <source>
        <strain evidence="2">QDHG01</strain>
    </source>
</reference>
<dbReference type="EMBL" id="RRYP01020834">
    <property type="protein sequence ID" value="TNV72813.1"/>
    <property type="molecule type" value="Genomic_DNA"/>
</dbReference>
<dbReference type="Proteomes" id="UP000785679">
    <property type="component" value="Unassembled WGS sequence"/>
</dbReference>
<keyword evidence="1" id="KW-0732">Signal</keyword>
<name>A0A8J8SWD6_HALGN</name>
<organism evidence="2 3">
    <name type="scientific">Halteria grandinella</name>
    <dbReference type="NCBI Taxonomy" id="5974"/>
    <lineage>
        <taxon>Eukaryota</taxon>
        <taxon>Sar</taxon>
        <taxon>Alveolata</taxon>
        <taxon>Ciliophora</taxon>
        <taxon>Intramacronucleata</taxon>
        <taxon>Spirotrichea</taxon>
        <taxon>Stichotrichia</taxon>
        <taxon>Sporadotrichida</taxon>
        <taxon>Halteriidae</taxon>
        <taxon>Halteria</taxon>
    </lineage>
</organism>
<evidence type="ECO:0000256" key="1">
    <source>
        <dbReference type="SAM" id="SignalP"/>
    </source>
</evidence>
<protein>
    <recommendedName>
        <fullName evidence="4">Secreted protein</fullName>
    </recommendedName>
</protein>
<proteinExistence type="predicted"/>
<dbReference type="AlphaFoldDB" id="A0A8J8SWD6"/>
<evidence type="ECO:0008006" key="4">
    <source>
        <dbReference type="Google" id="ProtNLM"/>
    </source>
</evidence>